<sequence length="334" mass="38758">MGEGCGDKMGFDIRLLEEWVLNSSFLKRNNKELVKRLSIPPPDSKQLHFATRFAQNGWGQFKSCLWKQQLSYWRSPSYNLTRSLYMVFASLLFGTLFWDQGKKINNQQSLFNIFGSMFSAVIFCGISNASSVLPYVSTERTVLYRERFAGMYASWAYALAQVIIEVPYLLAQVLVFVIITYPMIGYYWSAYKVFWYFYAMFCTLLYFTYLGMLLVSMTPSFPVAAILQSAFYTLLNLFSGFLLPQPQIPKWWLWLYYITPSSWSLNGMLTSQYGDVGKNITVFGETKTVAAFLRDYFGFHHDRLPIVAVVLILYPILFASLFAYCIGKFNFQRR</sequence>
<feature type="transmembrane region" description="Helical" evidence="6">
    <location>
        <begin position="110"/>
        <end position="135"/>
    </location>
</feature>
<dbReference type="PANTHER" id="PTHR19241">
    <property type="entry name" value="ATP-BINDING CASSETTE TRANSPORTER"/>
    <property type="match status" value="1"/>
</dbReference>
<evidence type="ECO:0000256" key="6">
    <source>
        <dbReference type="SAM" id="Phobius"/>
    </source>
</evidence>
<feature type="transmembrane region" description="Helical" evidence="6">
    <location>
        <begin position="221"/>
        <end position="244"/>
    </location>
</feature>
<protein>
    <recommendedName>
        <fullName evidence="7">ABC-2 type transporter transmembrane domain-containing protein</fullName>
    </recommendedName>
</protein>
<dbReference type="Pfam" id="PF01061">
    <property type="entry name" value="ABC2_membrane"/>
    <property type="match status" value="1"/>
</dbReference>
<evidence type="ECO:0000256" key="3">
    <source>
        <dbReference type="ARBA" id="ARBA00022692"/>
    </source>
</evidence>
<comment type="caution">
    <text evidence="8">The sequence shown here is derived from an EMBL/GenBank/DDBJ whole genome shotgun (WGS) entry which is preliminary data.</text>
</comment>
<feature type="transmembrane region" description="Helical" evidence="6">
    <location>
        <begin position="155"/>
        <end position="181"/>
    </location>
</feature>
<proteinExistence type="predicted"/>
<gene>
    <name evidence="8" type="ORF">ILEXP_LOCUS3189</name>
</gene>
<evidence type="ECO:0000313" key="8">
    <source>
        <dbReference type="EMBL" id="CAK9136214.1"/>
    </source>
</evidence>
<evidence type="ECO:0000256" key="2">
    <source>
        <dbReference type="ARBA" id="ARBA00022448"/>
    </source>
</evidence>
<evidence type="ECO:0000256" key="1">
    <source>
        <dbReference type="ARBA" id="ARBA00004141"/>
    </source>
</evidence>
<feature type="transmembrane region" description="Helical" evidence="6">
    <location>
        <begin position="251"/>
        <end position="269"/>
    </location>
</feature>
<keyword evidence="4 6" id="KW-1133">Transmembrane helix</keyword>
<comment type="subcellular location">
    <subcellularLocation>
        <location evidence="1">Membrane</location>
        <topology evidence="1">Multi-pass membrane protein</topology>
    </subcellularLocation>
</comment>
<keyword evidence="2" id="KW-0813">Transport</keyword>
<feature type="transmembrane region" description="Helical" evidence="6">
    <location>
        <begin position="193"/>
        <end position="215"/>
    </location>
</feature>
<dbReference type="InterPro" id="IPR013525">
    <property type="entry name" value="ABC2_TM"/>
</dbReference>
<accession>A0ABC8QTZ9</accession>
<evidence type="ECO:0000256" key="4">
    <source>
        <dbReference type="ARBA" id="ARBA00022989"/>
    </source>
</evidence>
<keyword evidence="3 6" id="KW-0812">Transmembrane</keyword>
<dbReference type="Proteomes" id="UP001642360">
    <property type="component" value="Unassembled WGS sequence"/>
</dbReference>
<dbReference type="AlphaFoldDB" id="A0ABC8QTZ9"/>
<feature type="transmembrane region" description="Helical" evidence="6">
    <location>
        <begin position="304"/>
        <end position="326"/>
    </location>
</feature>
<organism evidence="8 9">
    <name type="scientific">Ilex paraguariensis</name>
    <name type="common">yerba mate</name>
    <dbReference type="NCBI Taxonomy" id="185542"/>
    <lineage>
        <taxon>Eukaryota</taxon>
        <taxon>Viridiplantae</taxon>
        <taxon>Streptophyta</taxon>
        <taxon>Embryophyta</taxon>
        <taxon>Tracheophyta</taxon>
        <taxon>Spermatophyta</taxon>
        <taxon>Magnoliopsida</taxon>
        <taxon>eudicotyledons</taxon>
        <taxon>Gunneridae</taxon>
        <taxon>Pentapetalae</taxon>
        <taxon>asterids</taxon>
        <taxon>campanulids</taxon>
        <taxon>Aquifoliales</taxon>
        <taxon>Aquifoliaceae</taxon>
        <taxon>Ilex</taxon>
    </lineage>
</organism>
<dbReference type="GO" id="GO:0005886">
    <property type="term" value="C:plasma membrane"/>
    <property type="evidence" value="ECO:0007669"/>
    <property type="project" value="UniProtKB-ARBA"/>
</dbReference>
<feature type="transmembrane region" description="Helical" evidence="6">
    <location>
        <begin position="80"/>
        <end position="98"/>
    </location>
</feature>
<reference evidence="8 9" key="1">
    <citation type="submission" date="2024-02" db="EMBL/GenBank/DDBJ databases">
        <authorList>
            <person name="Vignale AGUSTIN F."/>
            <person name="Sosa J E."/>
            <person name="Modenutti C."/>
        </authorList>
    </citation>
    <scope>NUCLEOTIDE SEQUENCE [LARGE SCALE GENOMIC DNA]</scope>
</reference>
<keyword evidence="5 6" id="KW-0472">Membrane</keyword>
<feature type="domain" description="ABC-2 type transporter transmembrane" evidence="7">
    <location>
        <begin position="60"/>
        <end position="273"/>
    </location>
</feature>
<evidence type="ECO:0000256" key="5">
    <source>
        <dbReference type="ARBA" id="ARBA00023136"/>
    </source>
</evidence>
<dbReference type="EMBL" id="CAUOFW020000742">
    <property type="protein sequence ID" value="CAK9136214.1"/>
    <property type="molecule type" value="Genomic_DNA"/>
</dbReference>
<keyword evidence="9" id="KW-1185">Reference proteome</keyword>
<name>A0ABC8QTZ9_9AQUA</name>
<evidence type="ECO:0000259" key="7">
    <source>
        <dbReference type="Pfam" id="PF01061"/>
    </source>
</evidence>
<evidence type="ECO:0000313" key="9">
    <source>
        <dbReference type="Proteomes" id="UP001642360"/>
    </source>
</evidence>